<organism evidence="2 3">
    <name type="scientific">Streptomyces kanamyceticus</name>
    <dbReference type="NCBI Taxonomy" id="1967"/>
    <lineage>
        <taxon>Bacteria</taxon>
        <taxon>Bacillati</taxon>
        <taxon>Actinomycetota</taxon>
        <taxon>Actinomycetes</taxon>
        <taxon>Kitasatosporales</taxon>
        <taxon>Streptomycetaceae</taxon>
        <taxon>Streptomyces</taxon>
    </lineage>
</organism>
<dbReference type="NCBIfam" id="NF041121">
    <property type="entry name" value="SAV_2336_NTERM"/>
    <property type="match status" value="1"/>
</dbReference>
<evidence type="ECO:0000313" key="2">
    <source>
        <dbReference type="EMBL" id="QEU90471.1"/>
    </source>
</evidence>
<dbReference type="Proteomes" id="UP000325529">
    <property type="component" value="Chromosome"/>
</dbReference>
<evidence type="ECO:0008006" key="4">
    <source>
        <dbReference type="Google" id="ProtNLM"/>
    </source>
</evidence>
<dbReference type="Gene3D" id="3.40.50.300">
    <property type="entry name" value="P-loop containing nucleotide triphosphate hydrolases"/>
    <property type="match status" value="1"/>
</dbReference>
<dbReference type="EMBL" id="CP023699">
    <property type="protein sequence ID" value="QEU90471.1"/>
    <property type="molecule type" value="Genomic_DNA"/>
</dbReference>
<dbReference type="Pfam" id="PF13424">
    <property type="entry name" value="TPR_12"/>
    <property type="match status" value="3"/>
</dbReference>
<dbReference type="PANTHER" id="PTHR46082">
    <property type="entry name" value="ATP/GTP-BINDING PROTEIN-RELATED"/>
    <property type="match status" value="1"/>
</dbReference>
<protein>
    <recommendedName>
        <fullName evidence="4">Tetratricopeptide repeat protein</fullName>
    </recommendedName>
</protein>
<dbReference type="InterPro" id="IPR047738">
    <property type="entry name" value="SAV_2336-like_N"/>
</dbReference>
<reference evidence="2 3" key="1">
    <citation type="submission" date="2017-09" db="EMBL/GenBank/DDBJ databases">
        <authorList>
            <person name="Lee N."/>
            <person name="Cho B.-K."/>
        </authorList>
    </citation>
    <scope>NUCLEOTIDE SEQUENCE [LARGE SCALE GENOMIC DNA]</scope>
    <source>
        <strain evidence="2 3">ATCC 12853</strain>
    </source>
</reference>
<dbReference type="SUPFAM" id="SSF52540">
    <property type="entry name" value="P-loop containing nucleoside triphosphate hydrolases"/>
    <property type="match status" value="1"/>
</dbReference>
<feature type="region of interest" description="Disordered" evidence="1">
    <location>
        <begin position="57"/>
        <end position="120"/>
    </location>
</feature>
<dbReference type="InterPro" id="IPR027417">
    <property type="entry name" value="P-loop_NTPase"/>
</dbReference>
<gene>
    <name evidence="2" type="ORF">CP970_05680</name>
</gene>
<accession>A0A5J6G9J0</accession>
<dbReference type="SUPFAM" id="SSF48452">
    <property type="entry name" value="TPR-like"/>
    <property type="match status" value="2"/>
</dbReference>
<dbReference type="Gene3D" id="1.25.40.10">
    <property type="entry name" value="Tetratricopeptide repeat domain"/>
    <property type="match status" value="4"/>
</dbReference>
<dbReference type="KEGG" id="ska:CP970_05680"/>
<evidence type="ECO:0000256" key="1">
    <source>
        <dbReference type="SAM" id="MobiDB-lite"/>
    </source>
</evidence>
<proteinExistence type="predicted"/>
<keyword evidence="3" id="KW-1185">Reference proteome</keyword>
<dbReference type="InterPro" id="IPR053137">
    <property type="entry name" value="NLR-like"/>
</dbReference>
<dbReference type="PANTHER" id="PTHR46082:SF6">
    <property type="entry name" value="AAA+ ATPASE DOMAIN-CONTAINING PROTEIN-RELATED"/>
    <property type="match status" value="1"/>
</dbReference>
<dbReference type="RefSeq" id="WP_150493013.1">
    <property type="nucleotide sequence ID" value="NZ_CP023699.1"/>
</dbReference>
<name>A0A5J6G9J0_STRKN</name>
<dbReference type="InterPro" id="IPR011990">
    <property type="entry name" value="TPR-like_helical_dom_sf"/>
</dbReference>
<evidence type="ECO:0000313" key="3">
    <source>
        <dbReference type="Proteomes" id="UP000325529"/>
    </source>
</evidence>
<sequence length="1446" mass="154160">MTLDRLRDALEALGPPVTPLELAEMLWLAERLPVGEGGDAGASASGRYGGDHVDFQGGTFHGPVTVRLDHPDGSEEGDADAERVDPAEAEGDAGPPPDAGRRPLHVPHGAASPGTDADDVLVPAPQALRQELAIQRSLRPLKRHVPDRRRRVLDEEATAARAARHSGPHPWTPVMVPVTDRLLSLALVVDTGPAMTVWRPLARELREATQRTAAFRDVRVWHLADLGSRVGVRSSAAGPALDPAALVDPTGRQIVLVLSDCSGPHWWGGRADPALRLWAGRGPTAILQPLPERLWRRTAAPAVPGRAIASRAGAPNTALRFTPHDGRAGLPAPDAIPVPVLELAPEWLADWAGLVTASGDRRRDTAMTYVSATRPPHDQPLASEGDLPITERLLRFQAAASPTAADLAAHVALSVPALPVMRLIQQRVTRGSRPSDLAEVLLSGLLEPVDPERGLYAFVPGARAALLETLPRPESLAVAELLGRLGAEIEARAGSATRAFRAVVPVAEGSGSRGLGAAGQPFALVSEEALGVLRGRAIRVVERPSVSIPDTDTWKLAVEEEPVPPEVARFDPPGSVTAPAGFSNVTVPDPFIGRAHELDGLDRTFSDLHGAERVVLHGAAGVGKTTLAMAWARRWSGRDQERLVWWVTADSFAAVVAGLSGLAGALQPSVTDPRVLRESWEWALEWLSSHTSWALVLDGVRKPAHVRVLLSRLGRGGAVLVTSREAEGWPDDVFRLGLDVPALSEAVQMFKAHVGRDVAGAVRLCEELGRLPSAVVRAAGAVAETGVTVDEYLALSAQEAAGPIDPEAPGPEPAEGPVQTDAIGDAIRESLRGLADEEAAQLLRILAWLGEGPVPYELLAALSPAYDVTRSLVALAERGLVDRDRATDTVTLPARVGAIALTPNESLLPREARAVAVARNMAVGCLAAAFPKSVDDPANWPRCRQLFPLVEGLCKRVRTEDGTEVLAQLFTRAGQFLISQGRVGWAIDLLERALSCRRRLSGHRSPEAVEALKVLAAAHLAAGRAGNAIDLFKEALDGVATRGRHLDPASLELRARLADAYAASGDTRSAVRELKDVHTTAAVSLGVEHPDTLRLRSRLAGAYAVAGRPGEAVETYEETLTGCRRVWGGDALETIEVRRDLALACEAAGAVERAVTELERVVADLSRVFGAGCPQAVSARLDLADLYRAAGRVRQAVKTYEKAHAESFAELGVDHPRTLDVRERLAETYLTDGRAGPAADLFEVVWQGRRRVLGEDHPDTLRAADCLASAFGGIGSVGRQTALYEGVLADRREPEVAGRGRSVELRERAHAGRVRVLGEDHPDTLYALEGLALARIRTGDTETVSKGFDDLRAALTLHEDTQGPTHPDTLRALGRFVKSCLGAGPERVGRAVQVCEEVQARASTTRRDGGEAAAHVMRHVLAHVKATLGSTHPQVADLETRLARPR</sequence>